<feature type="region of interest" description="Disordered" evidence="1">
    <location>
        <begin position="126"/>
        <end position="155"/>
    </location>
</feature>
<dbReference type="EMBL" id="KQ474074">
    <property type="protein sequence ID" value="KPV77436.1"/>
    <property type="molecule type" value="Genomic_DNA"/>
</dbReference>
<name>A0A194SDG0_RHOGW</name>
<dbReference type="AlphaFoldDB" id="A0A194SDG0"/>
<dbReference type="RefSeq" id="XP_018273485.1">
    <property type="nucleotide sequence ID" value="XM_018413884.1"/>
</dbReference>
<dbReference type="GeneID" id="28974333"/>
<proteinExistence type="predicted"/>
<evidence type="ECO:0000313" key="2">
    <source>
        <dbReference type="EMBL" id="KPV77436.1"/>
    </source>
</evidence>
<dbReference type="Proteomes" id="UP000053890">
    <property type="component" value="Unassembled WGS sequence"/>
</dbReference>
<evidence type="ECO:0000256" key="1">
    <source>
        <dbReference type="SAM" id="MobiDB-lite"/>
    </source>
</evidence>
<sequence>MPPTPVYARDEFRGVLPAPGDGPVEHLGPKYSDLVPVLRIVKGSRRDGHRIFPDHHHVVKAWGTDACSYLSSAWRSASPERRSAFKRSLELFYEALQAVDRANPDILPSYENMRIFLASPHIPHRSPGLEPAHPASSTAPPTPPAPREQSLAKAPRPLLGLRAAARYGLDKDEWERRADAAHGRFW</sequence>
<reference evidence="2 3" key="1">
    <citation type="journal article" date="2015" name="Front. Microbiol.">
        <title>Genome sequence of the plant growth promoting endophytic yeast Rhodotorula graminis WP1.</title>
        <authorList>
            <person name="Firrincieli A."/>
            <person name="Otillar R."/>
            <person name="Salamov A."/>
            <person name="Schmutz J."/>
            <person name="Khan Z."/>
            <person name="Redman R.S."/>
            <person name="Fleck N.D."/>
            <person name="Lindquist E."/>
            <person name="Grigoriev I.V."/>
            <person name="Doty S.L."/>
        </authorList>
    </citation>
    <scope>NUCLEOTIDE SEQUENCE [LARGE SCALE GENOMIC DNA]</scope>
    <source>
        <strain evidence="2 3">WP1</strain>
    </source>
</reference>
<protein>
    <submittedName>
        <fullName evidence="2">Uncharacterized protein</fullName>
    </submittedName>
</protein>
<gene>
    <name evidence="2" type="ORF">RHOBADRAFT_41429</name>
</gene>
<evidence type="ECO:0000313" key="3">
    <source>
        <dbReference type="Proteomes" id="UP000053890"/>
    </source>
</evidence>
<keyword evidence="3" id="KW-1185">Reference proteome</keyword>
<organism evidence="2 3">
    <name type="scientific">Rhodotorula graminis (strain WP1)</name>
    <dbReference type="NCBI Taxonomy" id="578459"/>
    <lineage>
        <taxon>Eukaryota</taxon>
        <taxon>Fungi</taxon>
        <taxon>Dikarya</taxon>
        <taxon>Basidiomycota</taxon>
        <taxon>Pucciniomycotina</taxon>
        <taxon>Microbotryomycetes</taxon>
        <taxon>Sporidiobolales</taxon>
        <taxon>Sporidiobolaceae</taxon>
        <taxon>Rhodotorula</taxon>
    </lineage>
</organism>
<accession>A0A194SDG0</accession>